<reference evidence="1 2" key="1">
    <citation type="submission" date="2022-04" db="EMBL/GenBank/DDBJ databases">
        <title>Spirosoma sp. strain RP8 genome sequencing and assembly.</title>
        <authorList>
            <person name="Jung Y."/>
        </authorList>
    </citation>
    <scope>NUCLEOTIDE SEQUENCE [LARGE SCALE GENOMIC DNA]</scope>
    <source>
        <strain evidence="1 2">RP8</strain>
    </source>
</reference>
<name>A0ABT0HHT6_9BACT</name>
<proteinExistence type="predicted"/>
<keyword evidence="2" id="KW-1185">Reference proteome</keyword>
<protein>
    <submittedName>
        <fullName evidence="1">Uncharacterized protein</fullName>
    </submittedName>
</protein>
<evidence type="ECO:0000313" key="1">
    <source>
        <dbReference type="EMBL" id="MCK8491731.1"/>
    </source>
</evidence>
<comment type="caution">
    <text evidence="1">The sequence shown here is derived from an EMBL/GenBank/DDBJ whole genome shotgun (WGS) entry which is preliminary data.</text>
</comment>
<accession>A0ABT0HHT6</accession>
<dbReference type="RefSeq" id="WP_248476346.1">
    <property type="nucleotide sequence ID" value="NZ_JALPRF010000001.1"/>
</dbReference>
<dbReference type="Proteomes" id="UP001202180">
    <property type="component" value="Unassembled WGS sequence"/>
</dbReference>
<evidence type="ECO:0000313" key="2">
    <source>
        <dbReference type="Proteomes" id="UP001202180"/>
    </source>
</evidence>
<dbReference type="EMBL" id="JALPRF010000001">
    <property type="protein sequence ID" value="MCK8491731.1"/>
    <property type="molecule type" value="Genomic_DNA"/>
</dbReference>
<sequence>MPLSLLNDPLLTTDLTTSHQFDLWLQAAEQFRFSYTLLAKRTHHLNTEDCSESSTLEHIKQQTQQHLQLMHNHLRRLSQEVDVLDNPIQLQTHTIDLTRLSQQAIVLTHHIDHYLGRPSVPRKGKEM</sequence>
<gene>
    <name evidence="1" type="ORF">M0L20_07695</name>
</gene>
<organism evidence="1 2">
    <name type="scientific">Spirosoma liriopis</name>
    <dbReference type="NCBI Taxonomy" id="2937440"/>
    <lineage>
        <taxon>Bacteria</taxon>
        <taxon>Pseudomonadati</taxon>
        <taxon>Bacteroidota</taxon>
        <taxon>Cytophagia</taxon>
        <taxon>Cytophagales</taxon>
        <taxon>Cytophagaceae</taxon>
        <taxon>Spirosoma</taxon>
    </lineage>
</organism>